<evidence type="ECO:0000256" key="1">
    <source>
        <dbReference type="SAM" id="Phobius"/>
    </source>
</evidence>
<feature type="transmembrane region" description="Helical" evidence="1">
    <location>
        <begin position="185"/>
        <end position="208"/>
    </location>
</feature>
<organism evidence="3 4">
    <name type="scientific">Natrarchaeobius halalkaliphilus</name>
    <dbReference type="NCBI Taxonomy" id="1679091"/>
    <lineage>
        <taxon>Archaea</taxon>
        <taxon>Methanobacteriati</taxon>
        <taxon>Methanobacteriota</taxon>
        <taxon>Stenosarchaea group</taxon>
        <taxon>Halobacteria</taxon>
        <taxon>Halobacteriales</taxon>
        <taxon>Natrialbaceae</taxon>
        <taxon>Natrarchaeobius</taxon>
    </lineage>
</organism>
<dbReference type="GO" id="GO:0004175">
    <property type="term" value="F:endopeptidase activity"/>
    <property type="evidence" value="ECO:0007669"/>
    <property type="project" value="UniProtKB-ARBA"/>
</dbReference>
<keyword evidence="3" id="KW-0482">Metalloprotease</keyword>
<evidence type="ECO:0000313" key="3">
    <source>
        <dbReference type="EMBL" id="RQG89021.1"/>
    </source>
</evidence>
<evidence type="ECO:0000259" key="2">
    <source>
        <dbReference type="Pfam" id="PF02517"/>
    </source>
</evidence>
<reference evidence="3 4" key="1">
    <citation type="submission" date="2018-10" db="EMBL/GenBank/DDBJ databases">
        <title>Natrarchaeobius chitinivorans gen. nov., sp. nov., and Natrarchaeobius haloalkaliphilus sp. nov., alkaliphilic, chitin-utilizing haloarchaea from hypersaline alkaline lakes.</title>
        <authorList>
            <person name="Sorokin D.Y."/>
            <person name="Elcheninov A.G."/>
            <person name="Kostrikina N.A."/>
            <person name="Bale N.J."/>
            <person name="Sinninghe Damste J.S."/>
            <person name="Khijniak T.V."/>
            <person name="Kublanov I.V."/>
            <person name="Toshchakov S.V."/>
        </authorList>
    </citation>
    <scope>NUCLEOTIDE SEQUENCE [LARGE SCALE GENOMIC DNA]</scope>
    <source>
        <strain evidence="3 4">AArcht-Sl</strain>
    </source>
</reference>
<proteinExistence type="predicted"/>
<feature type="transmembrane region" description="Helical" evidence="1">
    <location>
        <begin position="258"/>
        <end position="276"/>
    </location>
</feature>
<feature type="transmembrane region" description="Helical" evidence="1">
    <location>
        <begin position="104"/>
        <end position="128"/>
    </location>
</feature>
<evidence type="ECO:0000313" key="4">
    <source>
        <dbReference type="Proteomes" id="UP000273828"/>
    </source>
</evidence>
<feature type="transmembrane region" description="Helical" evidence="1">
    <location>
        <begin position="229"/>
        <end position="246"/>
    </location>
</feature>
<dbReference type="EMBL" id="REFY01000004">
    <property type="protein sequence ID" value="RQG89021.1"/>
    <property type="molecule type" value="Genomic_DNA"/>
</dbReference>
<feature type="transmembrane region" description="Helical" evidence="1">
    <location>
        <begin position="78"/>
        <end position="98"/>
    </location>
</feature>
<dbReference type="GO" id="GO:0006508">
    <property type="term" value="P:proteolysis"/>
    <property type="evidence" value="ECO:0007669"/>
    <property type="project" value="UniProtKB-KW"/>
</dbReference>
<feature type="transmembrane region" description="Helical" evidence="1">
    <location>
        <begin position="283"/>
        <end position="300"/>
    </location>
</feature>
<feature type="transmembrane region" description="Helical" evidence="1">
    <location>
        <begin position="320"/>
        <end position="344"/>
    </location>
</feature>
<dbReference type="Pfam" id="PF02517">
    <property type="entry name" value="Rce1-like"/>
    <property type="match status" value="1"/>
</dbReference>
<keyword evidence="3" id="KW-0378">Hydrolase</keyword>
<dbReference type="PANTHER" id="PTHR39430">
    <property type="entry name" value="MEMBRANE-ASSOCIATED PROTEASE-RELATED"/>
    <property type="match status" value="1"/>
</dbReference>
<keyword evidence="1" id="KW-0472">Membrane</keyword>
<sequence>MGSSSWSRLGDLFRPPIHPLEVQGGCFSGLCVVNRSSSNTGVAVQPKCMMRTVRAVIPSVTALVWNEAQGRVRAPWRILAPLLPMFGVGIVVSTLLFGRVSVPVLITATQMTLAIAMVTAVAVTTRYLDRGRTVWQYGLRADRRWAHDLLAGFGLAAGAVAIPYLIGVAIGWYEISTTFAAGHVSFWMGLLLVVIAYLGTGVWEEVFFRAVFMVNAAEGLRRWLSPKHTLVVVLAVQTVIFGVIHLEHWSVQAPHPAFVVTWILAGLVYGVLYLLSNDLALPIAAHAGGNAAGASLISATDPADSGWGVLVLVEPTSEAILLGHGGVMMFSANVLVLSFGIGWLRYTRKGPLELWDHPAFFVTEQIGESE</sequence>
<dbReference type="Proteomes" id="UP000273828">
    <property type="component" value="Unassembled WGS sequence"/>
</dbReference>
<gene>
    <name evidence="3" type="ORF">EA462_11605</name>
</gene>
<feature type="transmembrane region" description="Helical" evidence="1">
    <location>
        <begin position="149"/>
        <end position="173"/>
    </location>
</feature>
<dbReference type="PANTHER" id="PTHR39430:SF1">
    <property type="entry name" value="PROTEASE"/>
    <property type="match status" value="1"/>
</dbReference>
<feature type="domain" description="CAAX prenyl protease 2/Lysostaphin resistance protein A-like" evidence="2">
    <location>
        <begin position="188"/>
        <end position="291"/>
    </location>
</feature>
<comment type="caution">
    <text evidence="3">The sequence shown here is derived from an EMBL/GenBank/DDBJ whole genome shotgun (WGS) entry which is preliminary data.</text>
</comment>
<dbReference type="AlphaFoldDB" id="A0A3N6M1Q8"/>
<keyword evidence="3" id="KW-0645">Protease</keyword>
<dbReference type="GO" id="GO:0080120">
    <property type="term" value="P:CAAX-box protein maturation"/>
    <property type="evidence" value="ECO:0007669"/>
    <property type="project" value="UniProtKB-ARBA"/>
</dbReference>
<dbReference type="InterPro" id="IPR003675">
    <property type="entry name" value="Rce1/LyrA-like_dom"/>
</dbReference>
<keyword evidence="4" id="KW-1185">Reference proteome</keyword>
<keyword evidence="1" id="KW-0812">Transmembrane</keyword>
<keyword evidence="1" id="KW-1133">Transmembrane helix</keyword>
<name>A0A3N6M1Q8_9EURY</name>
<accession>A0A3N6M1Q8</accession>
<protein>
    <submittedName>
        <fullName evidence="3">CPBP family intramembrane metalloprotease</fullName>
    </submittedName>
</protein>
<dbReference type="GO" id="GO:0008237">
    <property type="term" value="F:metallopeptidase activity"/>
    <property type="evidence" value="ECO:0007669"/>
    <property type="project" value="UniProtKB-KW"/>
</dbReference>